<name>A0A8H5PS67_9HYPO</name>
<comment type="caution">
    <text evidence="2">The sequence shown here is derived from an EMBL/GenBank/DDBJ whole genome shotgun (WGS) entry which is preliminary data.</text>
</comment>
<dbReference type="OrthoDB" id="5095471at2759"/>
<dbReference type="EMBL" id="JAAOAS010000042">
    <property type="protein sequence ID" value="KAF5602130.1"/>
    <property type="molecule type" value="Genomic_DNA"/>
</dbReference>
<evidence type="ECO:0000256" key="1">
    <source>
        <dbReference type="SAM" id="MobiDB-lite"/>
    </source>
</evidence>
<evidence type="ECO:0000313" key="2">
    <source>
        <dbReference type="EMBL" id="KAF5602130.1"/>
    </source>
</evidence>
<protein>
    <submittedName>
        <fullName evidence="2">Uncharacterized protein</fullName>
    </submittedName>
</protein>
<keyword evidence="3" id="KW-1185">Reference proteome</keyword>
<proteinExistence type="predicted"/>
<feature type="region of interest" description="Disordered" evidence="1">
    <location>
        <begin position="1"/>
        <end position="50"/>
    </location>
</feature>
<feature type="compositionally biased region" description="Basic and acidic residues" evidence="1">
    <location>
        <begin position="26"/>
        <end position="43"/>
    </location>
</feature>
<organism evidence="2 3">
    <name type="scientific">Fusarium pseudocircinatum</name>
    <dbReference type="NCBI Taxonomy" id="56676"/>
    <lineage>
        <taxon>Eukaryota</taxon>
        <taxon>Fungi</taxon>
        <taxon>Dikarya</taxon>
        <taxon>Ascomycota</taxon>
        <taxon>Pezizomycotina</taxon>
        <taxon>Sordariomycetes</taxon>
        <taxon>Hypocreomycetidae</taxon>
        <taxon>Hypocreales</taxon>
        <taxon>Nectriaceae</taxon>
        <taxon>Fusarium</taxon>
        <taxon>Fusarium fujikuroi species complex</taxon>
    </lineage>
</organism>
<accession>A0A8H5PS67</accession>
<sequence length="80" mass="9106">MQRVGFDKEHPNSITEEMLDEDDDIPMSKEEEDRGEDTDHHISTDNPTIHVHGGKAAIEQMTQTDAKEGGICRWKQGEKE</sequence>
<reference evidence="2 3" key="1">
    <citation type="submission" date="2020-05" db="EMBL/GenBank/DDBJ databases">
        <title>Identification and distribution of gene clusters putatively required for synthesis of sphingolipid metabolism inhibitors in phylogenetically diverse species of the filamentous fungus Fusarium.</title>
        <authorList>
            <person name="Kim H.-S."/>
            <person name="Busman M."/>
            <person name="Brown D.W."/>
            <person name="Divon H."/>
            <person name="Uhlig S."/>
            <person name="Proctor R.H."/>
        </authorList>
    </citation>
    <scope>NUCLEOTIDE SEQUENCE [LARGE SCALE GENOMIC DNA]</scope>
    <source>
        <strain evidence="2 3">NRRL 36939</strain>
    </source>
</reference>
<feature type="compositionally biased region" description="Basic and acidic residues" evidence="1">
    <location>
        <begin position="1"/>
        <end position="11"/>
    </location>
</feature>
<dbReference type="AlphaFoldDB" id="A0A8H5PS67"/>
<dbReference type="Proteomes" id="UP000546213">
    <property type="component" value="Unassembled WGS sequence"/>
</dbReference>
<gene>
    <name evidence="2" type="ORF">FPCIR_2063</name>
</gene>
<evidence type="ECO:0000313" key="3">
    <source>
        <dbReference type="Proteomes" id="UP000546213"/>
    </source>
</evidence>